<dbReference type="AlphaFoldDB" id="A0A8H7ETX9"/>
<feature type="compositionally biased region" description="Polar residues" evidence="1">
    <location>
        <begin position="93"/>
        <end position="102"/>
    </location>
</feature>
<feature type="region of interest" description="Disordered" evidence="1">
    <location>
        <begin position="1"/>
        <end position="102"/>
    </location>
</feature>
<keyword evidence="3" id="KW-1185">Reference proteome</keyword>
<dbReference type="EMBL" id="JABAYA010000014">
    <property type="protein sequence ID" value="KAF7730692.1"/>
    <property type="molecule type" value="Genomic_DNA"/>
</dbReference>
<name>A0A8H7ETX9_9FUNG</name>
<reference evidence="2" key="1">
    <citation type="submission" date="2020-01" db="EMBL/GenBank/DDBJ databases">
        <title>Genome Sequencing of Three Apophysomyces-Like Fungal Strains Confirms a Novel Fungal Genus in the Mucoromycota with divergent Burkholderia-like Endosymbiotic Bacteria.</title>
        <authorList>
            <person name="Stajich J.E."/>
            <person name="Macias A.M."/>
            <person name="Carter-House D."/>
            <person name="Lovett B."/>
            <person name="Kasson L.R."/>
            <person name="Berry K."/>
            <person name="Grigoriev I."/>
            <person name="Chang Y."/>
            <person name="Spatafora J."/>
            <person name="Kasson M.T."/>
        </authorList>
    </citation>
    <scope>NUCLEOTIDE SEQUENCE</scope>
    <source>
        <strain evidence="2">NRRL A-21654</strain>
    </source>
</reference>
<evidence type="ECO:0000256" key="1">
    <source>
        <dbReference type="SAM" id="MobiDB-lite"/>
    </source>
</evidence>
<proteinExistence type="predicted"/>
<accession>A0A8H7ETX9</accession>
<protein>
    <submittedName>
        <fullName evidence="2">Uncharacterized protein</fullName>
    </submittedName>
</protein>
<dbReference type="OrthoDB" id="2252527at2759"/>
<sequence length="102" mass="11553">MQSKPTQAKEQHPPAQMVGGMRVRGHPPRRSSLRGESTNNNNEEDEGMEHARDMEQNRATQERQAYQMYAHGAARDLHVPKNPGTNVRLKASQGVQERSQNH</sequence>
<gene>
    <name evidence="2" type="ORF">EC973_001641</name>
</gene>
<organism evidence="2 3">
    <name type="scientific">Apophysomyces ossiformis</name>
    <dbReference type="NCBI Taxonomy" id="679940"/>
    <lineage>
        <taxon>Eukaryota</taxon>
        <taxon>Fungi</taxon>
        <taxon>Fungi incertae sedis</taxon>
        <taxon>Mucoromycota</taxon>
        <taxon>Mucoromycotina</taxon>
        <taxon>Mucoromycetes</taxon>
        <taxon>Mucorales</taxon>
        <taxon>Mucorineae</taxon>
        <taxon>Mucoraceae</taxon>
        <taxon>Apophysomyces</taxon>
    </lineage>
</organism>
<evidence type="ECO:0000313" key="3">
    <source>
        <dbReference type="Proteomes" id="UP000605846"/>
    </source>
</evidence>
<dbReference type="Proteomes" id="UP000605846">
    <property type="component" value="Unassembled WGS sequence"/>
</dbReference>
<evidence type="ECO:0000313" key="2">
    <source>
        <dbReference type="EMBL" id="KAF7730692.1"/>
    </source>
</evidence>
<feature type="compositionally biased region" description="Basic residues" evidence="1">
    <location>
        <begin position="23"/>
        <end position="32"/>
    </location>
</feature>
<comment type="caution">
    <text evidence="2">The sequence shown here is derived from an EMBL/GenBank/DDBJ whole genome shotgun (WGS) entry which is preliminary data.</text>
</comment>